<dbReference type="EMBL" id="JANJYJ010000001">
    <property type="protein sequence ID" value="KAK3230750.1"/>
    <property type="molecule type" value="Genomic_DNA"/>
</dbReference>
<accession>A0AAE0B7J8</accession>
<evidence type="ECO:0000313" key="1">
    <source>
        <dbReference type="EMBL" id="KAK3230750.1"/>
    </source>
</evidence>
<protein>
    <recommendedName>
        <fullName evidence="3">FAR1 domain-containing protein</fullName>
    </recommendedName>
</protein>
<dbReference type="PANTHER" id="PTHR31569">
    <property type="entry name" value="SWIM-TYPE DOMAIN-CONTAINING PROTEIN"/>
    <property type="match status" value="1"/>
</dbReference>
<evidence type="ECO:0000313" key="2">
    <source>
        <dbReference type="Proteomes" id="UP001281410"/>
    </source>
</evidence>
<gene>
    <name evidence="1" type="ORF">Dsin_002631</name>
</gene>
<keyword evidence="2" id="KW-1185">Reference proteome</keyword>
<organism evidence="1 2">
    <name type="scientific">Dipteronia sinensis</name>
    <dbReference type="NCBI Taxonomy" id="43782"/>
    <lineage>
        <taxon>Eukaryota</taxon>
        <taxon>Viridiplantae</taxon>
        <taxon>Streptophyta</taxon>
        <taxon>Embryophyta</taxon>
        <taxon>Tracheophyta</taxon>
        <taxon>Spermatophyta</taxon>
        <taxon>Magnoliopsida</taxon>
        <taxon>eudicotyledons</taxon>
        <taxon>Gunneridae</taxon>
        <taxon>Pentapetalae</taxon>
        <taxon>rosids</taxon>
        <taxon>malvids</taxon>
        <taxon>Sapindales</taxon>
        <taxon>Sapindaceae</taxon>
        <taxon>Hippocastanoideae</taxon>
        <taxon>Acereae</taxon>
        <taxon>Dipteronia</taxon>
    </lineage>
</organism>
<dbReference type="PANTHER" id="PTHR31569:SF4">
    <property type="entry name" value="SWIM-TYPE DOMAIN-CONTAINING PROTEIN"/>
    <property type="match status" value="1"/>
</dbReference>
<reference evidence="1" key="1">
    <citation type="journal article" date="2023" name="Plant J.">
        <title>Genome sequences and population genomics provide insights into the demographic history, inbreeding, and mutation load of two 'living fossil' tree species of Dipteronia.</title>
        <authorList>
            <person name="Feng Y."/>
            <person name="Comes H.P."/>
            <person name="Chen J."/>
            <person name="Zhu S."/>
            <person name="Lu R."/>
            <person name="Zhang X."/>
            <person name="Li P."/>
            <person name="Qiu J."/>
            <person name="Olsen K.M."/>
            <person name="Qiu Y."/>
        </authorList>
    </citation>
    <scope>NUCLEOTIDE SEQUENCE</scope>
    <source>
        <strain evidence="1">NBL</strain>
    </source>
</reference>
<name>A0AAE0B7J8_9ROSI</name>
<dbReference type="Proteomes" id="UP001281410">
    <property type="component" value="Unassembled WGS sequence"/>
</dbReference>
<dbReference type="InterPro" id="IPR052579">
    <property type="entry name" value="Zinc_finger_SWIM"/>
</dbReference>
<dbReference type="AlphaFoldDB" id="A0AAE0B7J8"/>
<sequence length="266" mass="31283">MEEFENDIKHIEELFENDIKHLEELSENDMKHMKHMKHQQELSDNDNKYLQEFSKNDIKHMEAIPSLEGKKRLRATGTKKCNCPFLLKGKKLASDDNWALKVINGQHNHPAAQHLEGHSFARRLTKEKVNMLIDMSKSEVKPKNILHTLQNRDIHNVSTMKTIYNARYKYKVVEQAGRSQIQHLMSKLNEHNYIEWHRSHEDTDCITDLFWVFMVPGSSMPLIAANWLEYHHSCARGWETPYTNNIDAFKDLVFDVMTRETIDLNG</sequence>
<comment type="caution">
    <text evidence="1">The sequence shown here is derived from an EMBL/GenBank/DDBJ whole genome shotgun (WGS) entry which is preliminary data.</text>
</comment>
<proteinExistence type="predicted"/>
<evidence type="ECO:0008006" key="3">
    <source>
        <dbReference type="Google" id="ProtNLM"/>
    </source>
</evidence>